<feature type="compositionally biased region" description="Low complexity" evidence="1">
    <location>
        <begin position="330"/>
        <end position="344"/>
    </location>
</feature>
<evidence type="ECO:0000313" key="3">
    <source>
        <dbReference type="EMBL" id="KAG0000367.1"/>
    </source>
</evidence>
<keyword evidence="2" id="KW-0472">Membrane</keyword>
<evidence type="ECO:0000256" key="1">
    <source>
        <dbReference type="SAM" id="MobiDB-lite"/>
    </source>
</evidence>
<keyword evidence="2" id="KW-0812">Transmembrane</keyword>
<accession>A0A9P6MH43</accession>
<proteinExistence type="predicted"/>
<feature type="region of interest" description="Disordered" evidence="1">
    <location>
        <begin position="323"/>
        <end position="349"/>
    </location>
</feature>
<keyword evidence="4" id="KW-1185">Reference proteome</keyword>
<feature type="compositionally biased region" description="Pro residues" evidence="1">
    <location>
        <begin position="280"/>
        <end position="296"/>
    </location>
</feature>
<name>A0A9P6MH43_9FUNG</name>
<dbReference type="AlphaFoldDB" id="A0A9P6MH43"/>
<sequence length="414" mass="46266">MTPGYFTDLTFATINFSPDTFYVSRFLDRPSYTWADLIGAIGGMASIGLAVWIFLFGNGRYKSWGIMQRYVLRTSPDSKKERDNEAPKTMYQRIRQFLRDMLARFDSSTDDEIDNLPLQSAARKRQSLRFSTNMDTAGGAAAVATGSGKGTKTECGEEYNPRYSIDSHGAASNYYFSDQGAPGSYSLRPLAPIGEGEDDAEEQVSELIRLIDLRIDERMWSLERTLSRYYLDGFRLRNYSIQDGSGGDQFYFSRDSESGANPLDDDAPLQPRFDLNKPTPRIPSPPTSSPRYPPRPRLNQQFEVIDQVLSSQLPAVPRASRPGITEAINSSSPPQSSGQLLSSGFPQRRDMRGTIRRAVERLQSEWPQSHTPESYIPRTQYQSGNGDSTGPTPSGYSSVNINPTDEGNNNPPEY</sequence>
<evidence type="ECO:0000313" key="4">
    <source>
        <dbReference type="Proteomes" id="UP000703661"/>
    </source>
</evidence>
<feature type="transmembrane region" description="Helical" evidence="2">
    <location>
        <begin position="37"/>
        <end position="57"/>
    </location>
</feature>
<feature type="compositionally biased region" description="Polar residues" evidence="1">
    <location>
        <begin position="365"/>
        <end position="414"/>
    </location>
</feature>
<gene>
    <name evidence="3" type="ORF">BGZ80_006377</name>
</gene>
<feature type="region of interest" description="Disordered" evidence="1">
    <location>
        <begin position="361"/>
        <end position="414"/>
    </location>
</feature>
<keyword evidence="2" id="KW-1133">Transmembrane helix</keyword>
<feature type="region of interest" description="Disordered" evidence="1">
    <location>
        <begin position="250"/>
        <end position="297"/>
    </location>
</feature>
<evidence type="ECO:0000256" key="2">
    <source>
        <dbReference type="SAM" id="Phobius"/>
    </source>
</evidence>
<organism evidence="3 4">
    <name type="scientific">Entomortierella chlamydospora</name>
    <dbReference type="NCBI Taxonomy" id="101097"/>
    <lineage>
        <taxon>Eukaryota</taxon>
        <taxon>Fungi</taxon>
        <taxon>Fungi incertae sedis</taxon>
        <taxon>Mucoromycota</taxon>
        <taxon>Mortierellomycotina</taxon>
        <taxon>Mortierellomycetes</taxon>
        <taxon>Mortierellales</taxon>
        <taxon>Mortierellaceae</taxon>
        <taxon>Entomortierella</taxon>
    </lineage>
</organism>
<comment type="caution">
    <text evidence="3">The sequence shown here is derived from an EMBL/GenBank/DDBJ whole genome shotgun (WGS) entry which is preliminary data.</text>
</comment>
<reference evidence="3" key="1">
    <citation type="journal article" date="2020" name="Fungal Divers.">
        <title>Resolving the Mortierellaceae phylogeny through synthesis of multi-gene phylogenetics and phylogenomics.</title>
        <authorList>
            <person name="Vandepol N."/>
            <person name="Liber J."/>
            <person name="Desiro A."/>
            <person name="Na H."/>
            <person name="Kennedy M."/>
            <person name="Barry K."/>
            <person name="Grigoriev I.V."/>
            <person name="Miller A.N."/>
            <person name="O'Donnell K."/>
            <person name="Stajich J.E."/>
            <person name="Bonito G."/>
        </authorList>
    </citation>
    <scope>NUCLEOTIDE SEQUENCE</scope>
    <source>
        <strain evidence="3">NRRL 2769</strain>
    </source>
</reference>
<protein>
    <submittedName>
        <fullName evidence="3">Uncharacterized protein</fullName>
    </submittedName>
</protein>
<dbReference type="EMBL" id="JAAAID010003146">
    <property type="protein sequence ID" value="KAG0000367.1"/>
    <property type="molecule type" value="Genomic_DNA"/>
</dbReference>
<dbReference type="Proteomes" id="UP000703661">
    <property type="component" value="Unassembled WGS sequence"/>
</dbReference>